<dbReference type="InterPro" id="IPR052565">
    <property type="entry name" value="Glutaredoxin-like_YDR286C"/>
</dbReference>
<evidence type="ECO:0000313" key="1">
    <source>
        <dbReference type="EMBL" id="KKN91349.1"/>
    </source>
</evidence>
<dbReference type="PROSITE" id="PS51257">
    <property type="entry name" value="PROKAR_LIPOPROTEIN"/>
    <property type="match status" value="1"/>
</dbReference>
<gene>
    <name evidence="1" type="ORF">LCGC14_0218950</name>
</gene>
<dbReference type="InterPro" id="IPR036249">
    <property type="entry name" value="Thioredoxin-like_sf"/>
</dbReference>
<dbReference type="InterPro" id="IPR008554">
    <property type="entry name" value="Glutaredoxin-like"/>
</dbReference>
<organism evidence="1">
    <name type="scientific">marine sediment metagenome</name>
    <dbReference type="NCBI Taxonomy" id="412755"/>
    <lineage>
        <taxon>unclassified sequences</taxon>
        <taxon>metagenomes</taxon>
        <taxon>ecological metagenomes</taxon>
    </lineage>
</organism>
<reference evidence="1" key="1">
    <citation type="journal article" date="2015" name="Nature">
        <title>Complex archaea that bridge the gap between prokaryotes and eukaryotes.</title>
        <authorList>
            <person name="Spang A."/>
            <person name="Saw J.H."/>
            <person name="Jorgensen S.L."/>
            <person name="Zaremba-Niedzwiedzka K."/>
            <person name="Martijn J."/>
            <person name="Lind A.E."/>
            <person name="van Eijk R."/>
            <person name="Schleper C."/>
            <person name="Guy L."/>
            <person name="Ettema T.J."/>
        </authorList>
    </citation>
    <scope>NUCLEOTIDE SEQUENCE</scope>
</reference>
<name>A0A0F9UI78_9ZZZZ</name>
<dbReference type="Pfam" id="PF05768">
    <property type="entry name" value="Glrx-like"/>
    <property type="match status" value="1"/>
</dbReference>
<accession>A0A0F9UI78</accession>
<dbReference type="PANTHER" id="PTHR33558">
    <property type="entry name" value="GLUTAREDOXIN-LIKE PROTEIN C5ORF63 HOMOLOG"/>
    <property type="match status" value="1"/>
</dbReference>
<dbReference type="EMBL" id="LAZR01000104">
    <property type="protein sequence ID" value="KKN91349.1"/>
    <property type="molecule type" value="Genomic_DNA"/>
</dbReference>
<dbReference type="AlphaFoldDB" id="A0A0F9UI78"/>
<protein>
    <submittedName>
        <fullName evidence="1">Uncharacterized protein</fullName>
    </submittedName>
</protein>
<dbReference type="PANTHER" id="PTHR33558:SF1">
    <property type="entry name" value="GLUTAREDOXIN-LIKE PROTEIN C5ORF63 HOMOLOG"/>
    <property type="match status" value="1"/>
</dbReference>
<proteinExistence type="predicted"/>
<sequence>MAALFKQTNAVHPGMTLLTLYGTSACHLCDAALAELTPLLANGIQLHEVDIIESERLMALYQLRIPVLRREDTGAELDFPFDLNRLMGWLDDVLAEEG</sequence>
<comment type="caution">
    <text evidence="1">The sequence shown here is derived from an EMBL/GenBank/DDBJ whole genome shotgun (WGS) entry which is preliminary data.</text>
</comment>
<dbReference type="Gene3D" id="3.40.30.10">
    <property type="entry name" value="Glutaredoxin"/>
    <property type="match status" value="1"/>
</dbReference>
<dbReference type="SUPFAM" id="SSF52833">
    <property type="entry name" value="Thioredoxin-like"/>
    <property type="match status" value="1"/>
</dbReference>